<organism evidence="1 2">
    <name type="scientific">Nesidiocoris tenuis</name>
    <dbReference type="NCBI Taxonomy" id="355587"/>
    <lineage>
        <taxon>Eukaryota</taxon>
        <taxon>Metazoa</taxon>
        <taxon>Ecdysozoa</taxon>
        <taxon>Arthropoda</taxon>
        <taxon>Hexapoda</taxon>
        <taxon>Insecta</taxon>
        <taxon>Pterygota</taxon>
        <taxon>Neoptera</taxon>
        <taxon>Paraneoptera</taxon>
        <taxon>Hemiptera</taxon>
        <taxon>Heteroptera</taxon>
        <taxon>Panheteroptera</taxon>
        <taxon>Cimicomorpha</taxon>
        <taxon>Miridae</taxon>
        <taxon>Dicyphina</taxon>
        <taxon>Nesidiocoris</taxon>
    </lineage>
</organism>
<dbReference type="Proteomes" id="UP000479000">
    <property type="component" value="Unassembled WGS sequence"/>
</dbReference>
<dbReference type="EMBL" id="CADCXU010000826">
    <property type="protein sequence ID" value="CAA9993596.1"/>
    <property type="molecule type" value="Genomic_DNA"/>
</dbReference>
<gene>
    <name evidence="1" type="ORF">NTEN_LOCUS512</name>
</gene>
<sequence>MPLKYDVNQYDTVYVSTAKTKDSKETLLRVPLRQNADDAACLQIAKDDRNVTLERSMNCHSKTTRPQDPHR</sequence>
<reference evidence="1 2" key="1">
    <citation type="submission" date="2020-02" db="EMBL/GenBank/DDBJ databases">
        <authorList>
            <person name="Ferguson B K."/>
        </authorList>
    </citation>
    <scope>NUCLEOTIDE SEQUENCE [LARGE SCALE GENOMIC DNA]</scope>
</reference>
<proteinExistence type="predicted"/>
<name>A0A6H5FVY6_9HEMI</name>
<evidence type="ECO:0000313" key="2">
    <source>
        <dbReference type="Proteomes" id="UP000479000"/>
    </source>
</evidence>
<dbReference type="AlphaFoldDB" id="A0A6H5FVY6"/>
<keyword evidence="2" id="KW-1185">Reference proteome</keyword>
<evidence type="ECO:0000313" key="1">
    <source>
        <dbReference type="EMBL" id="CAA9993596.1"/>
    </source>
</evidence>
<protein>
    <submittedName>
        <fullName evidence="1">Uncharacterized protein</fullName>
    </submittedName>
</protein>
<accession>A0A6H5FVY6</accession>
<feature type="non-terminal residue" evidence="1">
    <location>
        <position position="71"/>
    </location>
</feature>